<reference evidence="6" key="1">
    <citation type="submission" date="2021-11" db="EMBL/GenBank/DDBJ databases">
        <authorList>
            <consortium name="Genoscope - CEA"/>
            <person name="William W."/>
        </authorList>
    </citation>
    <scope>NUCLEOTIDE SEQUENCE</scope>
</reference>
<dbReference type="Proteomes" id="UP000789595">
    <property type="component" value="Unassembled WGS sequence"/>
</dbReference>
<protein>
    <submittedName>
        <fullName evidence="6">Uncharacterized protein</fullName>
    </submittedName>
</protein>
<dbReference type="Gene3D" id="2.130.10.130">
    <property type="entry name" value="Integrin alpha, N-terminal"/>
    <property type="match status" value="3"/>
</dbReference>
<evidence type="ECO:0000313" key="6">
    <source>
        <dbReference type="EMBL" id="CAH0372885.1"/>
    </source>
</evidence>
<gene>
    <name evidence="6" type="ORF">PECAL_4P00450</name>
</gene>
<dbReference type="PANTHER" id="PTHR36220:SF1">
    <property type="entry name" value="GAMMA TUBULIN COMPLEX COMPONENT C-TERMINAL DOMAIN-CONTAINING PROTEIN"/>
    <property type="match status" value="1"/>
</dbReference>
<feature type="compositionally biased region" description="Pro residues" evidence="4">
    <location>
        <begin position="420"/>
        <end position="432"/>
    </location>
</feature>
<dbReference type="InterPro" id="IPR036278">
    <property type="entry name" value="Sialidase_sf"/>
</dbReference>
<dbReference type="InterPro" id="IPR013519">
    <property type="entry name" value="Int_alpha_beta-p"/>
</dbReference>
<feature type="signal peptide" evidence="5">
    <location>
        <begin position="1"/>
        <end position="18"/>
    </location>
</feature>
<dbReference type="SUPFAM" id="SSF50939">
    <property type="entry name" value="Sialidases"/>
    <property type="match status" value="1"/>
</dbReference>
<feature type="chain" id="PRO_5035227572" evidence="5">
    <location>
        <begin position="19"/>
        <end position="465"/>
    </location>
</feature>
<dbReference type="InterPro" id="IPR013517">
    <property type="entry name" value="FG-GAP"/>
</dbReference>
<organism evidence="6 7">
    <name type="scientific">Pelagomonas calceolata</name>
    <dbReference type="NCBI Taxonomy" id="35677"/>
    <lineage>
        <taxon>Eukaryota</taxon>
        <taxon>Sar</taxon>
        <taxon>Stramenopiles</taxon>
        <taxon>Ochrophyta</taxon>
        <taxon>Pelagophyceae</taxon>
        <taxon>Pelagomonadales</taxon>
        <taxon>Pelagomonadaceae</taxon>
        <taxon>Pelagomonas</taxon>
    </lineage>
</organism>
<keyword evidence="7" id="KW-1185">Reference proteome</keyword>
<dbReference type="PANTHER" id="PTHR36220">
    <property type="entry name" value="UNNAMED PRODUCT"/>
    <property type="match status" value="1"/>
</dbReference>
<dbReference type="OrthoDB" id="188207at2759"/>
<sequence length="465" mass="47874">MRAFAFICFAVGAPDAWALLDARRVLRGSNRLLSTANFGQLKVTASDAASGDQFGVSVAIDGDTAVVGTYGGEAAYVLRTTDGGATYDEVAKLTASDAAYSDYFGRHVAIDGDTVLVGAYFENNRRGAVYVYRTTDNWATHTETKLTASDAAEGDYFGWSVAIDGDTVVVGTMSGAAAYVLRTTDNWGTHTEIKLTASDGVSSDDFGYSVAIDGATVVVGAWYDADNGSMSGSAYVFLTTDGGTTYDEVAKLTASDGAYGDNFGVSVAIDGDTVVVGAEQTYSEGPGAAYVYRTTDGWSTHTEIKLTASDGASEDLFGHSVAIDGETVLVGAYEADPVPRDSGSAYVFRTSDGGATYPQVAKLTAADAAAFDEFGHSVAIDGGIIVAGAPYDSGGSVYVFSPPAPTVQPTPRPTWTFQPTPQPTVSPKPTTPQPSTAALGSDSATRAGGTLATALLAFAATALAL</sequence>
<name>A0A8J2WLH9_9STRA</name>
<dbReference type="SMART" id="SM00191">
    <property type="entry name" value="Int_alpha"/>
    <property type="match status" value="5"/>
</dbReference>
<evidence type="ECO:0000256" key="2">
    <source>
        <dbReference type="ARBA" id="ARBA00022737"/>
    </source>
</evidence>
<keyword evidence="3" id="KW-0325">Glycoprotein</keyword>
<dbReference type="EMBL" id="CAKKNE010000004">
    <property type="protein sequence ID" value="CAH0372885.1"/>
    <property type="molecule type" value="Genomic_DNA"/>
</dbReference>
<feature type="region of interest" description="Disordered" evidence="4">
    <location>
        <begin position="404"/>
        <end position="444"/>
    </location>
</feature>
<evidence type="ECO:0000256" key="5">
    <source>
        <dbReference type="SAM" id="SignalP"/>
    </source>
</evidence>
<dbReference type="AlphaFoldDB" id="A0A8J2WLH9"/>
<accession>A0A8J2WLH9</accession>
<dbReference type="Pfam" id="PF14312">
    <property type="entry name" value="FG-GAP_2"/>
    <property type="match status" value="7"/>
</dbReference>
<evidence type="ECO:0000256" key="3">
    <source>
        <dbReference type="ARBA" id="ARBA00023180"/>
    </source>
</evidence>
<evidence type="ECO:0000256" key="4">
    <source>
        <dbReference type="SAM" id="MobiDB-lite"/>
    </source>
</evidence>
<evidence type="ECO:0000313" key="7">
    <source>
        <dbReference type="Proteomes" id="UP000789595"/>
    </source>
</evidence>
<keyword evidence="1 5" id="KW-0732">Signal</keyword>
<proteinExistence type="predicted"/>
<dbReference type="InterPro" id="IPR028994">
    <property type="entry name" value="Integrin_alpha_N"/>
</dbReference>
<comment type="caution">
    <text evidence="6">The sequence shown here is derived from an EMBL/GenBank/DDBJ whole genome shotgun (WGS) entry which is preliminary data.</text>
</comment>
<keyword evidence="2" id="KW-0677">Repeat</keyword>
<evidence type="ECO:0000256" key="1">
    <source>
        <dbReference type="ARBA" id="ARBA00022729"/>
    </source>
</evidence>